<dbReference type="GO" id="GO:0008168">
    <property type="term" value="F:methyltransferase activity"/>
    <property type="evidence" value="ECO:0007669"/>
    <property type="project" value="UniProtKB-KW"/>
</dbReference>
<feature type="transmembrane region" description="Helical" evidence="1">
    <location>
        <begin position="12"/>
        <end position="31"/>
    </location>
</feature>
<keyword evidence="3" id="KW-1185">Reference proteome</keyword>
<dbReference type="Proteomes" id="UP000236327">
    <property type="component" value="Unassembled WGS sequence"/>
</dbReference>
<keyword evidence="1" id="KW-0812">Transmembrane</keyword>
<feature type="transmembrane region" description="Helical" evidence="1">
    <location>
        <begin position="51"/>
        <end position="74"/>
    </location>
</feature>
<organism evidence="2 3">
    <name type="scientific">Novosphingobium guangzhouense</name>
    <dbReference type="NCBI Taxonomy" id="1850347"/>
    <lineage>
        <taxon>Bacteria</taxon>
        <taxon>Pseudomonadati</taxon>
        <taxon>Pseudomonadota</taxon>
        <taxon>Alphaproteobacteria</taxon>
        <taxon>Sphingomonadales</taxon>
        <taxon>Sphingomonadaceae</taxon>
        <taxon>Novosphingobium</taxon>
    </lineage>
</organism>
<keyword evidence="2" id="KW-0808">Transferase</keyword>
<dbReference type="AlphaFoldDB" id="A0A2K2G132"/>
<feature type="transmembrane region" description="Helical" evidence="1">
    <location>
        <begin position="263"/>
        <end position="283"/>
    </location>
</feature>
<feature type="transmembrane region" description="Helical" evidence="1">
    <location>
        <begin position="191"/>
        <end position="210"/>
    </location>
</feature>
<dbReference type="RefSeq" id="WP_103096055.1">
    <property type="nucleotide sequence ID" value="NZ_LYMM01000032.1"/>
</dbReference>
<feature type="transmembrane region" description="Helical" evidence="1">
    <location>
        <begin position="309"/>
        <end position="332"/>
    </location>
</feature>
<keyword evidence="2" id="KW-0489">Methyltransferase</keyword>
<proteinExistence type="predicted"/>
<sequence>MSTASTHRPASDVSAGVGLSGLIALVVWILFCRNWASVVDLLGLQAPREPMSGAYASLATLAFTGAAMTAWSVLVDKVHLRPSTGIDWSRRARISETIDVSITKLVGLWITWAGIACFYFLCRWYWEGQYLFAMDVLSAVAAPLFILSVPYVLWLDCVMVEPRDASWHFGAMLIGREPWSAEEVKKHWRAWAIKGFFGAFMISILPGGFARVVEADFSAVAHRPVELCSLLIEALFLVDVQIGTVGYLFTFRPLDAHIRSGNPLLAGWVAALICYPPFVWGTMGNANVLGYEVNTGGWAHWMAAYDVLLWGWAAMMVVLTAIYAWATFAFGLRFSNLTYRGVLTNGPYRFTRHPAYLSKNLFWWTSTLPFLVTNGSWTDAIRNTVLLGVVSGIYYWRARTEEAHLLAEDAKYREYHKWMAENALITRTLSGMARMFRPGQPLPQPTE</sequence>
<protein>
    <submittedName>
        <fullName evidence="2">Protein-S-isoprenylcysteine methyltransferase</fullName>
    </submittedName>
</protein>
<dbReference type="Gene3D" id="1.20.120.1630">
    <property type="match status" value="1"/>
</dbReference>
<gene>
    <name evidence="2" type="ORF">A8V01_19085</name>
</gene>
<keyword evidence="1" id="KW-0472">Membrane</keyword>
<dbReference type="Pfam" id="PF06966">
    <property type="entry name" value="DUF1295"/>
    <property type="match status" value="1"/>
</dbReference>
<dbReference type="GO" id="GO:0032259">
    <property type="term" value="P:methylation"/>
    <property type="evidence" value="ECO:0007669"/>
    <property type="project" value="UniProtKB-KW"/>
</dbReference>
<feature type="transmembrane region" description="Helical" evidence="1">
    <location>
        <begin position="132"/>
        <end position="154"/>
    </location>
</feature>
<reference evidence="2 3" key="1">
    <citation type="submission" date="2016-05" db="EMBL/GenBank/DDBJ databases">
        <title>Complete genome sequence of Novosphingobium guangzhouense SA925(T).</title>
        <authorList>
            <person name="Sha S."/>
        </authorList>
    </citation>
    <scope>NUCLEOTIDE SEQUENCE [LARGE SCALE GENOMIC DNA]</scope>
    <source>
        <strain evidence="2 3">SA925</strain>
    </source>
</reference>
<evidence type="ECO:0000313" key="3">
    <source>
        <dbReference type="Proteomes" id="UP000236327"/>
    </source>
</evidence>
<feature type="transmembrane region" description="Helical" evidence="1">
    <location>
        <begin position="105"/>
        <end position="126"/>
    </location>
</feature>
<comment type="caution">
    <text evidence="2">The sequence shown here is derived from an EMBL/GenBank/DDBJ whole genome shotgun (WGS) entry which is preliminary data.</text>
</comment>
<keyword evidence="1" id="KW-1133">Transmembrane helix</keyword>
<name>A0A2K2G132_9SPHN</name>
<dbReference type="OrthoDB" id="7388137at2"/>
<dbReference type="InterPro" id="IPR010721">
    <property type="entry name" value="UstE-like"/>
</dbReference>
<dbReference type="EMBL" id="LYMM01000032">
    <property type="protein sequence ID" value="PNU04704.1"/>
    <property type="molecule type" value="Genomic_DNA"/>
</dbReference>
<accession>A0A2K2G132</accession>
<evidence type="ECO:0000256" key="1">
    <source>
        <dbReference type="SAM" id="Phobius"/>
    </source>
</evidence>
<feature type="transmembrane region" description="Helical" evidence="1">
    <location>
        <begin position="230"/>
        <end position="251"/>
    </location>
</feature>
<evidence type="ECO:0000313" key="2">
    <source>
        <dbReference type="EMBL" id="PNU04704.1"/>
    </source>
</evidence>